<dbReference type="PANTHER" id="PTHR45947:SF3">
    <property type="entry name" value="SULFOQUINOVOSYL TRANSFERASE SQD2"/>
    <property type="match status" value="1"/>
</dbReference>
<dbReference type="InterPro" id="IPR028098">
    <property type="entry name" value="Glyco_trans_4-like_N"/>
</dbReference>
<dbReference type="GO" id="GO:0016757">
    <property type="term" value="F:glycosyltransferase activity"/>
    <property type="evidence" value="ECO:0007669"/>
    <property type="project" value="TreeGrafter"/>
</dbReference>
<comment type="caution">
    <text evidence="3">The sequence shown here is derived from an EMBL/GenBank/DDBJ whole genome shotgun (WGS) entry which is preliminary data.</text>
</comment>
<evidence type="ECO:0000313" key="4">
    <source>
        <dbReference type="Proteomes" id="UP000316476"/>
    </source>
</evidence>
<feature type="region of interest" description="Disordered" evidence="1">
    <location>
        <begin position="1"/>
        <end position="41"/>
    </location>
</feature>
<proteinExistence type="predicted"/>
<protein>
    <submittedName>
        <fullName evidence="3">Glycosyl transferases group 1</fullName>
    </submittedName>
</protein>
<sequence>MDTQDDRDRVDGDASSSRHMDTNPSMDRPSTVDPRVSNTLGDSVDQPLDVRVVFMTHYIPLYQVRVLQAIAGSVREFHVLLSTPIEPNRDFQLDWSGLNVNVQKNFMLRRPWKHTSGFVDDLYVHFPTDTQAQLRRLKPDIVMSLELGARSVGAAQYCRKNPDAKLILCTYMSEHSEQGRGWMRRVLRRRLIRQADAVTYNGPSCLRYLRDRLLVPGPKLFPLPYAADDRVFAVDPPHRTASDGGRQLGKLLCIGQLSDRKGVVPLAEQLVAYCRQNPNRHIELTFAGEGPKRDALESMVTPDNLQLHLIGNVASTELRKTLAVHDAVISPTLADEWLLVVNEAFHAGVPVIGSVYAQAVTTLVQDDVNGWRFDPLQDASIASAMDRYFDTDDVAWNAMRQAAFRSVRERTPHWAASGAIRAIHALKADPWRLPDPELRSRMTAKLAVPQP</sequence>
<feature type="domain" description="Glycosyltransferase subfamily 4-like N-terminal" evidence="2">
    <location>
        <begin position="65"/>
        <end position="225"/>
    </location>
</feature>
<dbReference type="Proteomes" id="UP000316476">
    <property type="component" value="Unassembled WGS sequence"/>
</dbReference>
<evidence type="ECO:0000259" key="2">
    <source>
        <dbReference type="Pfam" id="PF13579"/>
    </source>
</evidence>
<name>A0A5C6FTP0_9PLAN</name>
<dbReference type="AlphaFoldDB" id="A0A5C6FTP0"/>
<dbReference type="Gene3D" id="3.40.50.2000">
    <property type="entry name" value="Glycogen Phosphorylase B"/>
    <property type="match status" value="2"/>
</dbReference>
<organism evidence="3 4">
    <name type="scientific">Crateriforma conspicua</name>
    <dbReference type="NCBI Taxonomy" id="2527996"/>
    <lineage>
        <taxon>Bacteria</taxon>
        <taxon>Pseudomonadati</taxon>
        <taxon>Planctomycetota</taxon>
        <taxon>Planctomycetia</taxon>
        <taxon>Planctomycetales</taxon>
        <taxon>Planctomycetaceae</taxon>
        <taxon>Crateriforma</taxon>
    </lineage>
</organism>
<dbReference type="SUPFAM" id="SSF53756">
    <property type="entry name" value="UDP-Glycosyltransferase/glycogen phosphorylase"/>
    <property type="match status" value="1"/>
</dbReference>
<keyword evidence="3" id="KW-0808">Transferase</keyword>
<gene>
    <name evidence="3" type="ORF">V7x_12600</name>
</gene>
<feature type="compositionally biased region" description="Basic and acidic residues" evidence="1">
    <location>
        <begin position="1"/>
        <end position="21"/>
    </location>
</feature>
<dbReference type="InterPro" id="IPR050194">
    <property type="entry name" value="Glycosyltransferase_grp1"/>
</dbReference>
<dbReference type="PANTHER" id="PTHR45947">
    <property type="entry name" value="SULFOQUINOVOSYL TRANSFERASE SQD2"/>
    <property type="match status" value="1"/>
</dbReference>
<dbReference type="CDD" id="cd03801">
    <property type="entry name" value="GT4_PimA-like"/>
    <property type="match status" value="1"/>
</dbReference>
<dbReference type="Pfam" id="PF13579">
    <property type="entry name" value="Glyco_trans_4_4"/>
    <property type="match status" value="1"/>
</dbReference>
<accession>A0A5C6FTP0</accession>
<evidence type="ECO:0000256" key="1">
    <source>
        <dbReference type="SAM" id="MobiDB-lite"/>
    </source>
</evidence>
<evidence type="ECO:0000313" key="3">
    <source>
        <dbReference type="EMBL" id="TWU65711.1"/>
    </source>
</evidence>
<dbReference type="EMBL" id="SJPZ01000001">
    <property type="protein sequence ID" value="TWU65711.1"/>
    <property type="molecule type" value="Genomic_DNA"/>
</dbReference>
<dbReference type="Pfam" id="PF13692">
    <property type="entry name" value="Glyco_trans_1_4"/>
    <property type="match status" value="1"/>
</dbReference>
<reference evidence="3 4" key="1">
    <citation type="submission" date="2019-02" db="EMBL/GenBank/DDBJ databases">
        <title>Deep-cultivation of Planctomycetes and their phenomic and genomic characterization uncovers novel biology.</title>
        <authorList>
            <person name="Wiegand S."/>
            <person name="Jogler M."/>
            <person name="Boedeker C."/>
            <person name="Pinto D."/>
            <person name="Vollmers J."/>
            <person name="Rivas-Marin E."/>
            <person name="Kohn T."/>
            <person name="Peeters S.H."/>
            <person name="Heuer A."/>
            <person name="Rast P."/>
            <person name="Oberbeckmann S."/>
            <person name="Bunk B."/>
            <person name="Jeske O."/>
            <person name="Meyerdierks A."/>
            <person name="Storesund J.E."/>
            <person name="Kallscheuer N."/>
            <person name="Luecker S."/>
            <person name="Lage O.M."/>
            <person name="Pohl T."/>
            <person name="Merkel B.J."/>
            <person name="Hornburger P."/>
            <person name="Mueller R.-W."/>
            <person name="Bruemmer F."/>
            <person name="Labrenz M."/>
            <person name="Spormann A.M."/>
            <person name="Op Den Camp H."/>
            <person name="Overmann J."/>
            <person name="Amann R."/>
            <person name="Jetten M.S.M."/>
            <person name="Mascher T."/>
            <person name="Medema M.H."/>
            <person name="Devos D.P."/>
            <person name="Kaster A.-K."/>
            <person name="Ovreas L."/>
            <person name="Rohde M."/>
            <person name="Galperin M.Y."/>
            <person name="Jogler C."/>
        </authorList>
    </citation>
    <scope>NUCLEOTIDE SEQUENCE [LARGE SCALE GENOMIC DNA]</scope>
    <source>
        <strain evidence="3 4">V7</strain>
    </source>
</reference>